<proteinExistence type="predicted"/>
<keyword evidence="1" id="KW-0143">Chaperone</keyword>
<sequence>MNNNHYLTLKIDLGATQSQIETAYQIRHAHYADAGFRGSPVFAGLMLQDINEAYRVLSQPELRLAYDESYKALFINTHDLQYSERRSYEDWVSIESSYPEVRLLETSLKSLSPTLSMAFRRELLSSREYLGAANIVRSIATELMAGQSESVNGAAQKVNFKRLFWIANLTWLVSWMGINLLLQ</sequence>
<feature type="transmembrane region" description="Helical" evidence="2">
    <location>
        <begin position="163"/>
        <end position="182"/>
    </location>
</feature>
<keyword evidence="2" id="KW-0812">Transmembrane</keyword>
<gene>
    <name evidence="3" type="ORF">L2725_17560</name>
</gene>
<dbReference type="RefSeq" id="WP_249250153.1">
    <property type="nucleotide sequence ID" value="NZ_JAKIKT010000007.1"/>
</dbReference>
<accession>A0ABT0NBU4</accession>
<evidence type="ECO:0000313" key="4">
    <source>
        <dbReference type="Proteomes" id="UP001202831"/>
    </source>
</evidence>
<evidence type="ECO:0000256" key="2">
    <source>
        <dbReference type="SAM" id="Phobius"/>
    </source>
</evidence>
<name>A0ABT0NBU4_9GAMM</name>
<organism evidence="3 4">
    <name type="scientific">Shewanella corallii</name>
    <dbReference type="NCBI Taxonomy" id="560080"/>
    <lineage>
        <taxon>Bacteria</taxon>
        <taxon>Pseudomonadati</taxon>
        <taxon>Pseudomonadota</taxon>
        <taxon>Gammaproteobacteria</taxon>
        <taxon>Alteromonadales</taxon>
        <taxon>Shewanellaceae</taxon>
        <taxon>Shewanella</taxon>
    </lineage>
</organism>
<dbReference type="Gene3D" id="1.10.287.110">
    <property type="entry name" value="DnaJ domain"/>
    <property type="match status" value="1"/>
</dbReference>
<keyword evidence="4" id="KW-1185">Reference proteome</keyword>
<keyword evidence="2" id="KW-0472">Membrane</keyword>
<dbReference type="InterPro" id="IPR036869">
    <property type="entry name" value="J_dom_sf"/>
</dbReference>
<dbReference type="EMBL" id="JAKIKT010000007">
    <property type="protein sequence ID" value="MCL2915565.1"/>
    <property type="molecule type" value="Genomic_DNA"/>
</dbReference>
<evidence type="ECO:0000313" key="3">
    <source>
        <dbReference type="EMBL" id="MCL2915565.1"/>
    </source>
</evidence>
<dbReference type="SUPFAM" id="SSF46565">
    <property type="entry name" value="Chaperone J-domain"/>
    <property type="match status" value="1"/>
</dbReference>
<dbReference type="Proteomes" id="UP001202831">
    <property type="component" value="Unassembled WGS sequence"/>
</dbReference>
<comment type="caution">
    <text evidence="3">The sequence shown here is derived from an EMBL/GenBank/DDBJ whole genome shotgun (WGS) entry which is preliminary data.</text>
</comment>
<keyword evidence="2" id="KW-1133">Transmembrane helix</keyword>
<protein>
    <submittedName>
        <fullName evidence="3">J domain-containing protein</fullName>
    </submittedName>
</protein>
<reference evidence="3 4" key="1">
    <citation type="submission" date="2022-01" db="EMBL/GenBank/DDBJ databases">
        <title>Whole genome-based taxonomy of the Shewanellaceae.</title>
        <authorList>
            <person name="Martin-Rodriguez A.J."/>
        </authorList>
    </citation>
    <scope>NUCLEOTIDE SEQUENCE [LARGE SCALE GENOMIC DNA]</scope>
    <source>
        <strain evidence="3 4">DSM 21332</strain>
    </source>
</reference>
<evidence type="ECO:0000256" key="1">
    <source>
        <dbReference type="ARBA" id="ARBA00023186"/>
    </source>
</evidence>